<evidence type="ECO:0000256" key="1">
    <source>
        <dbReference type="ARBA" id="ARBA00004651"/>
    </source>
</evidence>
<feature type="transmembrane region" description="Helical" evidence="12">
    <location>
        <begin position="154"/>
        <end position="175"/>
    </location>
</feature>
<evidence type="ECO:0000256" key="9">
    <source>
        <dbReference type="ARBA" id="ARBA00022989"/>
    </source>
</evidence>
<feature type="transmembrane region" description="Helical" evidence="12">
    <location>
        <begin position="42"/>
        <end position="70"/>
    </location>
</feature>
<dbReference type="AlphaFoldDB" id="A0A9W6IWG7"/>
<feature type="transmembrane region" description="Helical" evidence="12">
    <location>
        <begin position="82"/>
        <end position="105"/>
    </location>
</feature>
<evidence type="ECO:0000256" key="11">
    <source>
        <dbReference type="ARBA" id="ARBA00023136"/>
    </source>
</evidence>
<feature type="transmembrane region" description="Helical" evidence="12">
    <location>
        <begin position="433"/>
        <end position="455"/>
    </location>
</feature>
<dbReference type="GO" id="GO:0019646">
    <property type="term" value="P:aerobic electron transport chain"/>
    <property type="evidence" value="ECO:0007669"/>
    <property type="project" value="InterPro"/>
</dbReference>
<dbReference type="GO" id="GO:0016682">
    <property type="term" value="F:oxidoreductase activity, acting on diphenols and related substances as donors, oxygen as acceptor"/>
    <property type="evidence" value="ECO:0007669"/>
    <property type="project" value="TreeGrafter"/>
</dbReference>
<keyword evidence="8 12" id="KW-0249">Electron transport</keyword>
<feature type="transmembrane region" description="Helical" evidence="12">
    <location>
        <begin position="350"/>
        <end position="372"/>
    </location>
</feature>
<comment type="similarity">
    <text evidence="2 12">Belongs to the cytochrome ubiquinol oxidase subunit 1 family.</text>
</comment>
<evidence type="ECO:0000256" key="10">
    <source>
        <dbReference type="ARBA" id="ARBA00023004"/>
    </source>
</evidence>
<reference evidence="13" key="2">
    <citation type="submission" date="2023-01" db="EMBL/GenBank/DDBJ databases">
        <authorList>
            <person name="Sun Q."/>
            <person name="Evtushenko L."/>
        </authorList>
    </citation>
    <scope>NUCLEOTIDE SEQUENCE</scope>
    <source>
        <strain evidence="13">VKM B-1606</strain>
    </source>
</reference>
<reference evidence="13" key="1">
    <citation type="journal article" date="2014" name="Int. J. Syst. Evol. Microbiol.">
        <title>Complete genome sequence of Corynebacterium casei LMG S-19264T (=DSM 44701T), isolated from a smear-ripened cheese.</title>
        <authorList>
            <consortium name="US DOE Joint Genome Institute (JGI-PGF)"/>
            <person name="Walter F."/>
            <person name="Albersmeier A."/>
            <person name="Kalinowski J."/>
            <person name="Ruckert C."/>
        </authorList>
    </citation>
    <scope>NUCLEOTIDE SEQUENCE</scope>
    <source>
        <strain evidence="13">VKM B-1606</strain>
    </source>
</reference>
<dbReference type="Pfam" id="PF01654">
    <property type="entry name" value="Cyt_bd_oxida_I"/>
    <property type="match status" value="1"/>
</dbReference>
<gene>
    <name evidence="13" type="ORF">GCM10008170_25630</name>
</gene>
<comment type="caution">
    <text evidence="13">The sequence shown here is derived from an EMBL/GenBank/DDBJ whole genome shotgun (WGS) entry which is preliminary data.</text>
</comment>
<dbReference type="InterPro" id="IPR002585">
    <property type="entry name" value="Cyt-d_ubiquinol_oxidase_su_1"/>
</dbReference>
<dbReference type="Proteomes" id="UP001143400">
    <property type="component" value="Unassembled WGS sequence"/>
</dbReference>
<evidence type="ECO:0000256" key="6">
    <source>
        <dbReference type="ARBA" id="ARBA00022692"/>
    </source>
</evidence>
<dbReference type="GO" id="GO:0005886">
    <property type="term" value="C:plasma membrane"/>
    <property type="evidence" value="ECO:0007669"/>
    <property type="project" value="UniProtKB-SubCell"/>
</dbReference>
<organism evidence="13 14">
    <name type="scientific">Methylopila capsulata</name>
    <dbReference type="NCBI Taxonomy" id="61654"/>
    <lineage>
        <taxon>Bacteria</taxon>
        <taxon>Pseudomonadati</taxon>
        <taxon>Pseudomonadota</taxon>
        <taxon>Alphaproteobacteria</taxon>
        <taxon>Hyphomicrobiales</taxon>
        <taxon>Methylopilaceae</taxon>
        <taxon>Methylopila</taxon>
    </lineage>
</organism>
<keyword evidence="5 12" id="KW-0349">Heme</keyword>
<keyword evidence="11 12" id="KW-0472">Membrane</keyword>
<evidence type="ECO:0000256" key="4">
    <source>
        <dbReference type="ARBA" id="ARBA00022475"/>
    </source>
</evidence>
<keyword evidence="4 12" id="KW-1003">Cell membrane</keyword>
<keyword evidence="10 12" id="KW-0408">Iron</keyword>
<comment type="subcellular location">
    <subcellularLocation>
        <location evidence="12">Cell inner membrane</location>
    </subcellularLocation>
    <subcellularLocation>
        <location evidence="1">Cell membrane</location>
        <topology evidence="1">Multi-pass membrane protein</topology>
    </subcellularLocation>
</comment>
<evidence type="ECO:0000313" key="14">
    <source>
        <dbReference type="Proteomes" id="UP001143400"/>
    </source>
</evidence>
<dbReference type="GO" id="GO:0046872">
    <property type="term" value="F:metal ion binding"/>
    <property type="evidence" value="ECO:0007669"/>
    <property type="project" value="UniProtKB-UniRule"/>
</dbReference>
<dbReference type="PIRSF" id="PIRSF006446">
    <property type="entry name" value="Cyt_quinol_oxidase_1"/>
    <property type="match status" value="1"/>
</dbReference>
<dbReference type="GO" id="GO:0070069">
    <property type="term" value="C:cytochrome complex"/>
    <property type="evidence" value="ECO:0007669"/>
    <property type="project" value="UniProtKB-UniRule"/>
</dbReference>
<feature type="transmembrane region" description="Helical" evidence="12">
    <location>
        <begin position="248"/>
        <end position="265"/>
    </location>
</feature>
<dbReference type="PANTHER" id="PTHR30365">
    <property type="entry name" value="CYTOCHROME D UBIQUINOL OXIDASE"/>
    <property type="match status" value="1"/>
</dbReference>
<evidence type="ECO:0000256" key="3">
    <source>
        <dbReference type="ARBA" id="ARBA00022448"/>
    </source>
</evidence>
<feature type="transmembrane region" description="Helical" evidence="12">
    <location>
        <begin position="384"/>
        <end position="404"/>
    </location>
</feature>
<dbReference type="GO" id="GO:0009055">
    <property type="term" value="F:electron transfer activity"/>
    <property type="evidence" value="ECO:0007669"/>
    <property type="project" value="UniProtKB-UniRule"/>
</dbReference>
<proteinExistence type="inferred from homology"/>
<protein>
    <submittedName>
        <fullName evidence="13">Cytochrome ubiquinol oxidase subunit I</fullName>
    </submittedName>
</protein>
<dbReference type="GO" id="GO:0020037">
    <property type="term" value="F:heme binding"/>
    <property type="evidence" value="ECO:0007669"/>
    <property type="project" value="TreeGrafter"/>
</dbReference>
<evidence type="ECO:0000256" key="5">
    <source>
        <dbReference type="ARBA" id="ARBA00022617"/>
    </source>
</evidence>
<evidence type="ECO:0000256" key="12">
    <source>
        <dbReference type="PIRNR" id="PIRNR006446"/>
    </source>
</evidence>
<keyword evidence="9 12" id="KW-1133">Transmembrane helix</keyword>
<name>A0A9W6IWG7_9HYPH</name>
<feature type="transmembrane region" description="Helical" evidence="12">
    <location>
        <begin position="212"/>
        <end position="236"/>
    </location>
</feature>
<evidence type="ECO:0000313" key="13">
    <source>
        <dbReference type="EMBL" id="GLK56544.1"/>
    </source>
</evidence>
<evidence type="ECO:0000256" key="8">
    <source>
        <dbReference type="ARBA" id="ARBA00022982"/>
    </source>
</evidence>
<feature type="transmembrane region" description="Helical" evidence="12">
    <location>
        <begin position="125"/>
        <end position="147"/>
    </location>
</feature>
<dbReference type="EMBL" id="BSFF01000003">
    <property type="protein sequence ID" value="GLK56544.1"/>
    <property type="molecule type" value="Genomic_DNA"/>
</dbReference>
<keyword evidence="3 12" id="KW-0813">Transport</keyword>
<sequence>MQAGPRRLWSATKRTLATRRVRRLDGRRRMDFDPTFLARLQFAFTVSFHIVFPAFSIGTSAYIATLLLLWSKTGAERYHRLARFWTKIFAVSFAMGVVSGIVLSYQFGTNWSRFSEVVGNVIGPLIGYEVLTAFFLEATFLGIMLFGWTRVPPWLHVLSACVVAFGTAISGFWILSANSWMHTPAGFEMKDGIAYPTDWVKIIFNPSFPYRFAHMMIAAYLTTAVVVLAVGCRYLLQKRFGEDARTMVRMAVGMIAVVAPLQLFVGDAHGLNTLEHQPAKIAAMEAHWDGSEPVALSLFGWPNAQQERTDFELAIPNLSSLILTHSWDGRIKGLKDFPANERPPLITTYFGFRLMVAIGMLFIATGLVGAWLWRRGTLWEATWFQWPASCMWPLGFIAILSGWITTETGRQPWVVHGVLRTADAASPVAASALWTSLALFVLVYCVVFSMGVYYVNRLINRGPDATVTAPPRHGQPGRPLSGAAEAVGEVVHDGAMEPAR</sequence>
<evidence type="ECO:0000256" key="2">
    <source>
        <dbReference type="ARBA" id="ARBA00009819"/>
    </source>
</evidence>
<keyword evidence="6 12" id="KW-0812">Transmembrane</keyword>
<keyword evidence="7 12" id="KW-0479">Metal-binding</keyword>
<accession>A0A9W6IWG7</accession>
<dbReference type="PANTHER" id="PTHR30365:SF14">
    <property type="entry name" value="CYTOCHROME BD MENAQUINOL OXIDASE SUBUNIT I-RELATED"/>
    <property type="match status" value="1"/>
</dbReference>
<evidence type="ECO:0000256" key="7">
    <source>
        <dbReference type="ARBA" id="ARBA00022723"/>
    </source>
</evidence>